<dbReference type="InterPro" id="IPR027268">
    <property type="entry name" value="Peptidase_M4/M1_CTD_sf"/>
</dbReference>
<comment type="caution">
    <text evidence="3">The sequence shown here is derived from an EMBL/GenBank/DDBJ whole genome shotgun (WGS) entry which is preliminary data.</text>
</comment>
<dbReference type="Proteomes" id="UP000536534">
    <property type="component" value="Unassembled WGS sequence"/>
</dbReference>
<dbReference type="Gene3D" id="1.10.390.10">
    <property type="entry name" value="Neutral Protease Domain 2"/>
    <property type="match status" value="1"/>
</dbReference>
<dbReference type="GO" id="GO:0005615">
    <property type="term" value="C:extracellular space"/>
    <property type="evidence" value="ECO:0007669"/>
    <property type="project" value="TreeGrafter"/>
</dbReference>
<dbReference type="GO" id="GO:0008270">
    <property type="term" value="F:zinc ion binding"/>
    <property type="evidence" value="ECO:0007669"/>
    <property type="project" value="InterPro"/>
</dbReference>
<dbReference type="InterPro" id="IPR014782">
    <property type="entry name" value="Peptidase_M1_dom"/>
</dbReference>
<feature type="domain" description="Peptidase M1 membrane alanine aminopeptidase" evidence="2">
    <location>
        <begin position="295"/>
        <end position="435"/>
    </location>
</feature>
<dbReference type="GO" id="GO:0070006">
    <property type="term" value="F:metalloaminopeptidase activity"/>
    <property type="evidence" value="ECO:0007669"/>
    <property type="project" value="TreeGrafter"/>
</dbReference>
<dbReference type="GO" id="GO:0043171">
    <property type="term" value="P:peptide catabolic process"/>
    <property type="evidence" value="ECO:0007669"/>
    <property type="project" value="TreeGrafter"/>
</dbReference>
<dbReference type="AlphaFoldDB" id="A0A7X7R7Q4"/>
<dbReference type="SUPFAM" id="SSF55486">
    <property type="entry name" value="Metalloproteases ('zincins'), catalytic domain"/>
    <property type="match status" value="1"/>
</dbReference>
<accession>A0A7X7R7Q4</accession>
<feature type="chain" id="PRO_5031456922" evidence="1">
    <location>
        <begin position="26"/>
        <end position="679"/>
    </location>
</feature>
<dbReference type="GO" id="GO:0005737">
    <property type="term" value="C:cytoplasm"/>
    <property type="evidence" value="ECO:0007669"/>
    <property type="project" value="TreeGrafter"/>
</dbReference>
<evidence type="ECO:0000313" key="4">
    <source>
        <dbReference type="Proteomes" id="UP000536534"/>
    </source>
</evidence>
<keyword evidence="1" id="KW-0732">Signal</keyword>
<dbReference type="EMBL" id="JAAYYV010000218">
    <property type="protein sequence ID" value="NLF54400.1"/>
    <property type="molecule type" value="Genomic_DNA"/>
</dbReference>
<dbReference type="PANTHER" id="PTHR11533">
    <property type="entry name" value="PROTEASE M1 ZINC METALLOPROTEASE"/>
    <property type="match status" value="1"/>
</dbReference>
<evidence type="ECO:0000313" key="3">
    <source>
        <dbReference type="EMBL" id="NLF54400.1"/>
    </source>
</evidence>
<organism evidence="3 4">
    <name type="scientific">Thauera phenolivorans</name>
    <dbReference type="NCBI Taxonomy" id="1792543"/>
    <lineage>
        <taxon>Bacteria</taxon>
        <taxon>Pseudomonadati</taxon>
        <taxon>Pseudomonadota</taxon>
        <taxon>Betaproteobacteria</taxon>
        <taxon>Rhodocyclales</taxon>
        <taxon>Zoogloeaceae</taxon>
        <taxon>Thauera</taxon>
    </lineage>
</organism>
<evidence type="ECO:0000259" key="2">
    <source>
        <dbReference type="Pfam" id="PF01433"/>
    </source>
</evidence>
<dbReference type="Pfam" id="PF01433">
    <property type="entry name" value="Peptidase_M1"/>
    <property type="match status" value="1"/>
</dbReference>
<dbReference type="GO" id="GO:0016020">
    <property type="term" value="C:membrane"/>
    <property type="evidence" value="ECO:0007669"/>
    <property type="project" value="TreeGrafter"/>
</dbReference>
<feature type="signal peptide" evidence="1">
    <location>
        <begin position="1"/>
        <end position="25"/>
    </location>
</feature>
<name>A0A7X7R7Q4_9RHOO</name>
<gene>
    <name evidence="3" type="ORF">GX576_08415</name>
</gene>
<dbReference type="PANTHER" id="PTHR11533:SF174">
    <property type="entry name" value="PUROMYCIN-SENSITIVE AMINOPEPTIDASE-RELATED"/>
    <property type="match status" value="1"/>
</dbReference>
<reference evidence="3 4" key="1">
    <citation type="journal article" date="2020" name="Biotechnol. Biofuels">
        <title>New insights from the biogas microbiome by comprehensive genome-resolved metagenomics of nearly 1600 species originating from multiple anaerobic digesters.</title>
        <authorList>
            <person name="Campanaro S."/>
            <person name="Treu L."/>
            <person name="Rodriguez-R L.M."/>
            <person name="Kovalovszki A."/>
            <person name="Ziels R.M."/>
            <person name="Maus I."/>
            <person name="Zhu X."/>
            <person name="Kougias P.G."/>
            <person name="Basile A."/>
            <person name="Luo G."/>
            <person name="Schluter A."/>
            <person name="Konstantinidis K.T."/>
            <person name="Angelidaki I."/>
        </authorList>
    </citation>
    <scope>NUCLEOTIDE SEQUENCE [LARGE SCALE GENOMIC DNA]</scope>
    <source>
        <strain evidence="3">AS06rmzACSIP_256</strain>
    </source>
</reference>
<protein>
    <submittedName>
        <fullName evidence="3">M1 family peptidase</fullName>
    </submittedName>
</protein>
<dbReference type="InterPro" id="IPR050344">
    <property type="entry name" value="Peptidase_M1_aminopeptidases"/>
</dbReference>
<dbReference type="GO" id="GO:0042277">
    <property type="term" value="F:peptide binding"/>
    <property type="evidence" value="ECO:0007669"/>
    <property type="project" value="TreeGrafter"/>
</dbReference>
<evidence type="ECO:0000256" key="1">
    <source>
        <dbReference type="SAM" id="SignalP"/>
    </source>
</evidence>
<proteinExistence type="predicted"/>
<sequence>MSAAVLLRTTVLLVAVLGCSRPALAQTLPLEIELSLDPHTRQMEARAAVRPPAGEFVFVLHESLTVAAATIDGKPASLGASAPQQGLRAWRTMVPAGATLQLEYGGQLPALAARLDHRQVLRRLPPMASRAGSYLPAGSGWYPAPAARFAYRVALSLPADQRALVPGSLLDERLPVDEGGRYRARFEFADPADGIDLMAGPWAVRERMVHRNGQAPLRLRTYFPAELDAEPGLADAYLDDSRRYIERYAARIGAYPFDAFSVVASPLPTGFGMPTLTYIGADVLRLPFIRATSLGHEILHNWWGNGVQVDYASGNWSEGLTTFMADYAFKEDASAEAAREMRLGWLRDFAAVPEGREHTLTHFRARTHGAAAAIGYGKAAMLFVMLRDLIGEQAFERGIRIFWMEQRFRVAGWTELRRAFELASGRSLAVFFAQWLERAGAPDPAIVDARASTESGRTRLTLALAQPAPPYALRLPIELLTDSGSEMHWVALEGKAASLTLALDEVPRGVRLDPELRVWRMLEPGQLPPILRQWILARTPRLTIASGDAAVVQAVEALAARLFENPVRRAAADALTEPHGPVLLAGLHDDIDATLAASGLPPRPAAIGRRGSAQAWTIALEGKPPVAVVSARDAEALRSLQRPLPHYGAQSWLVFEDGRALERGTWPAPGRVIPVLAAE</sequence>